<keyword evidence="4" id="KW-0997">Cell inner membrane</keyword>
<evidence type="ECO:0000256" key="2">
    <source>
        <dbReference type="ARBA" id="ARBA00022448"/>
    </source>
</evidence>
<feature type="domain" description="ABC transmembrane type-1" evidence="9">
    <location>
        <begin position="68"/>
        <end position="251"/>
    </location>
</feature>
<evidence type="ECO:0000256" key="1">
    <source>
        <dbReference type="ARBA" id="ARBA00004429"/>
    </source>
</evidence>
<evidence type="ECO:0000259" key="9">
    <source>
        <dbReference type="PROSITE" id="PS50928"/>
    </source>
</evidence>
<feature type="transmembrane region" description="Helical" evidence="8">
    <location>
        <begin position="68"/>
        <end position="91"/>
    </location>
</feature>
<dbReference type="CDD" id="cd06261">
    <property type="entry name" value="TM_PBP2"/>
    <property type="match status" value="2"/>
</dbReference>
<dbReference type="Gene3D" id="1.10.3720.10">
    <property type="entry name" value="MetI-like"/>
    <property type="match status" value="2"/>
</dbReference>
<feature type="transmembrane region" description="Helical" evidence="8">
    <location>
        <begin position="286"/>
        <end position="308"/>
    </location>
</feature>
<dbReference type="InterPro" id="IPR000515">
    <property type="entry name" value="MetI-like"/>
</dbReference>
<evidence type="ECO:0000313" key="11">
    <source>
        <dbReference type="Proteomes" id="UP001282336"/>
    </source>
</evidence>
<evidence type="ECO:0000313" key="10">
    <source>
        <dbReference type="EMBL" id="MDX6033435.1"/>
    </source>
</evidence>
<feature type="transmembrane region" description="Helical" evidence="8">
    <location>
        <begin position="438"/>
        <end position="462"/>
    </location>
</feature>
<name>A0AAJ2S4F5_9ENTR</name>
<comment type="similarity">
    <text evidence="8">Belongs to the binding-protein-dependent transport system permease family.</text>
</comment>
<feature type="transmembrane region" description="Helical" evidence="8">
    <location>
        <begin position="231"/>
        <end position="250"/>
    </location>
</feature>
<evidence type="ECO:0000256" key="4">
    <source>
        <dbReference type="ARBA" id="ARBA00022519"/>
    </source>
</evidence>
<dbReference type="SUPFAM" id="SSF161098">
    <property type="entry name" value="MetI-like"/>
    <property type="match status" value="2"/>
</dbReference>
<feature type="transmembrane region" description="Helical" evidence="8">
    <location>
        <begin position="21"/>
        <end position="48"/>
    </location>
</feature>
<dbReference type="PANTHER" id="PTHR43357">
    <property type="entry name" value="INNER MEMBRANE ABC TRANSPORTER PERMEASE PROTEIN YDCV"/>
    <property type="match status" value="1"/>
</dbReference>
<dbReference type="PROSITE" id="PS50928">
    <property type="entry name" value="ABC_TM1"/>
    <property type="match status" value="2"/>
</dbReference>
<dbReference type="PANTHER" id="PTHR43357:SF3">
    <property type="entry name" value="FE(3+)-TRANSPORT SYSTEM PERMEASE PROTEIN FBPB 2"/>
    <property type="match status" value="1"/>
</dbReference>
<feature type="domain" description="ABC transmembrane type-1" evidence="9">
    <location>
        <begin position="324"/>
        <end position="514"/>
    </location>
</feature>
<proteinExistence type="inferred from homology"/>
<feature type="transmembrane region" description="Helical" evidence="8">
    <location>
        <begin position="328"/>
        <end position="350"/>
    </location>
</feature>
<feature type="transmembrane region" description="Helical" evidence="8">
    <location>
        <begin position="398"/>
        <end position="417"/>
    </location>
</feature>
<reference evidence="10" key="1">
    <citation type="submission" date="2023-11" db="EMBL/GenBank/DDBJ databases">
        <title>Scandinavium wanjuensis sp. nov., isolated from lettuce South Korea.</title>
        <authorList>
            <person name="Park J."/>
            <person name="Park S."/>
            <person name="Oh K.K."/>
            <person name="Cho G.S."/>
            <person name="Franz C.M.A.P."/>
        </authorList>
    </citation>
    <scope>NUCLEOTIDE SEQUENCE</scope>
    <source>
        <strain evidence="10">V105_12</strain>
    </source>
</reference>
<keyword evidence="5 8" id="KW-0812">Transmembrane</keyword>
<dbReference type="Pfam" id="PF00528">
    <property type="entry name" value="BPD_transp_1"/>
    <property type="match status" value="2"/>
</dbReference>
<keyword evidence="6 8" id="KW-1133">Transmembrane helix</keyword>
<gene>
    <name evidence="10" type="ORF">SIL20_18195</name>
</gene>
<feature type="transmembrane region" description="Helical" evidence="8">
    <location>
        <begin position="136"/>
        <end position="156"/>
    </location>
</feature>
<keyword evidence="7 8" id="KW-0472">Membrane</keyword>
<dbReference type="Proteomes" id="UP001282336">
    <property type="component" value="Unassembled WGS sequence"/>
</dbReference>
<keyword evidence="2 8" id="KW-0813">Transport</keyword>
<dbReference type="AlphaFoldDB" id="A0AAJ2S4F5"/>
<evidence type="ECO:0000256" key="7">
    <source>
        <dbReference type="ARBA" id="ARBA00023136"/>
    </source>
</evidence>
<dbReference type="GO" id="GO:0055085">
    <property type="term" value="P:transmembrane transport"/>
    <property type="evidence" value="ECO:0007669"/>
    <property type="project" value="InterPro"/>
</dbReference>
<accession>A0AAJ2S4F5</accession>
<dbReference type="InterPro" id="IPR035906">
    <property type="entry name" value="MetI-like_sf"/>
</dbReference>
<evidence type="ECO:0000256" key="8">
    <source>
        <dbReference type="RuleBase" id="RU363032"/>
    </source>
</evidence>
<evidence type="ECO:0000256" key="6">
    <source>
        <dbReference type="ARBA" id="ARBA00022989"/>
    </source>
</evidence>
<comment type="caution">
    <text evidence="10">The sequence shown here is derived from an EMBL/GenBank/DDBJ whole genome shotgun (WGS) entry which is preliminary data.</text>
</comment>
<protein>
    <submittedName>
        <fullName evidence="10">Iron ABC transporter permease</fullName>
    </submittedName>
</protein>
<dbReference type="EMBL" id="JAWXRC010000042">
    <property type="protein sequence ID" value="MDX6033435.1"/>
    <property type="molecule type" value="Genomic_DNA"/>
</dbReference>
<feature type="transmembrane region" description="Helical" evidence="8">
    <location>
        <begin position="188"/>
        <end position="211"/>
    </location>
</feature>
<feature type="transmembrane region" description="Helical" evidence="8">
    <location>
        <begin position="103"/>
        <end position="124"/>
    </location>
</feature>
<evidence type="ECO:0000256" key="3">
    <source>
        <dbReference type="ARBA" id="ARBA00022475"/>
    </source>
</evidence>
<organism evidence="10 11">
    <name type="scientific">Scandinavium lactucae</name>
    <dbReference type="NCBI Taxonomy" id="3095028"/>
    <lineage>
        <taxon>Bacteria</taxon>
        <taxon>Pseudomonadati</taxon>
        <taxon>Pseudomonadota</taxon>
        <taxon>Gammaproteobacteria</taxon>
        <taxon>Enterobacterales</taxon>
        <taxon>Enterobacteriaceae</taxon>
        <taxon>Scandinavium</taxon>
    </lineage>
</organism>
<sequence>MSVVNVSECQRGQTRDGQRRPAFVMVLLAIFFSMLSLIPPAFVVAVGFDTGWETVKALIFRPRVAELLGNTLLLVVIAVPLSVFTGTLLAWLTERTSLAGKRIWSMLAVAPLAIPAFVQSYAWVSAVPSMHGLSAGVFLSVLAYYPFITLPVAAVLRRLDPTLEDVAASLGTPPWAIFFRIVLPQLRLAIWGGALLVTLHLLAEYGLYAMIRFDTFTTAIYDQFQSTFSGPAANMLAGVLALCCLMFLALEGATRGKARYARVGAGSPREQHSRCLTRLQSVFGQLFAGGVIVLALVVPLAVLFRWLWLGGIENWAQADLWLSLRQTLLLAAGGALVIILAGIPIAWLSVRYPRPLFRVLEGCNYFASSLPGIVVALALVTVTIHYMRPIYQTEITLFLAYLLMFTPRALINLRAGIAQAPVELENVARSLGKTQARAIGTITLRLAAPGAAAGAALVFLGITNELTATLLLSPLGTRTLSTGFWALTSEIDYVAAAPYALLMVLISLPLTGILYVQSQKLAGL</sequence>
<comment type="subcellular location">
    <subcellularLocation>
        <location evidence="1">Cell inner membrane</location>
        <topology evidence="1">Multi-pass membrane protein</topology>
    </subcellularLocation>
    <subcellularLocation>
        <location evidence="8">Cell membrane</location>
        <topology evidence="8">Multi-pass membrane protein</topology>
    </subcellularLocation>
</comment>
<dbReference type="GO" id="GO:0005886">
    <property type="term" value="C:plasma membrane"/>
    <property type="evidence" value="ECO:0007669"/>
    <property type="project" value="UniProtKB-SubCell"/>
</dbReference>
<keyword evidence="3" id="KW-1003">Cell membrane</keyword>
<feature type="transmembrane region" description="Helical" evidence="8">
    <location>
        <begin position="362"/>
        <end position="386"/>
    </location>
</feature>
<evidence type="ECO:0000256" key="5">
    <source>
        <dbReference type="ARBA" id="ARBA00022692"/>
    </source>
</evidence>
<feature type="transmembrane region" description="Helical" evidence="8">
    <location>
        <begin position="493"/>
        <end position="516"/>
    </location>
</feature>